<evidence type="ECO:0000313" key="8">
    <source>
        <dbReference type="Proteomes" id="UP001293593"/>
    </source>
</evidence>
<dbReference type="InterPro" id="IPR057135">
    <property type="entry name" value="At4g27190-like_LRR"/>
</dbReference>
<keyword evidence="5" id="KW-0175">Coiled coil</keyword>
<proteinExistence type="inferred from homology"/>
<dbReference type="SUPFAM" id="SSF52540">
    <property type="entry name" value="P-loop containing nucleoside triphosphate hydrolases"/>
    <property type="match status" value="1"/>
</dbReference>
<dbReference type="InterPro" id="IPR050905">
    <property type="entry name" value="Plant_NBS-LRR"/>
</dbReference>
<comment type="caution">
    <text evidence="7">The sequence shown here is derived from an EMBL/GenBank/DDBJ whole genome shotgun (WGS) entry which is preliminary data.</text>
</comment>
<keyword evidence="8" id="KW-1185">Reference proteome</keyword>
<keyword evidence="2" id="KW-0547">Nucleotide-binding</keyword>
<evidence type="ECO:0000256" key="5">
    <source>
        <dbReference type="SAM" id="Coils"/>
    </source>
</evidence>
<keyword evidence="4" id="KW-0067">ATP-binding</keyword>
<feature type="domain" description="AAA+ ATPase" evidence="6">
    <location>
        <begin position="171"/>
        <end position="303"/>
    </location>
</feature>
<reference evidence="7" key="1">
    <citation type="submission" date="2023-10" db="EMBL/GenBank/DDBJ databases">
        <title>Chromosome-level genome of the transformable northern wattle, Acacia crassicarpa.</title>
        <authorList>
            <person name="Massaro I."/>
            <person name="Sinha N.R."/>
            <person name="Poethig S."/>
            <person name="Leichty A.R."/>
        </authorList>
    </citation>
    <scope>NUCLEOTIDE SEQUENCE</scope>
    <source>
        <strain evidence="7">Acra3RX</strain>
        <tissue evidence="7">Leaf</tissue>
    </source>
</reference>
<dbReference type="EMBL" id="JAWXYG010000011">
    <property type="protein sequence ID" value="KAK4259570.1"/>
    <property type="molecule type" value="Genomic_DNA"/>
</dbReference>
<dbReference type="Pfam" id="PF23247">
    <property type="entry name" value="LRR_RPS2"/>
    <property type="match status" value="8"/>
</dbReference>
<dbReference type="PANTHER" id="PTHR33463">
    <property type="entry name" value="NB-ARC DOMAIN-CONTAINING PROTEIN-RELATED"/>
    <property type="match status" value="1"/>
</dbReference>
<dbReference type="SUPFAM" id="SSF52047">
    <property type="entry name" value="RNI-like"/>
    <property type="match status" value="4"/>
</dbReference>
<evidence type="ECO:0000259" key="6">
    <source>
        <dbReference type="SMART" id="SM00382"/>
    </source>
</evidence>
<dbReference type="PANTHER" id="PTHR33463:SF198">
    <property type="entry name" value="RPP4C3"/>
    <property type="match status" value="1"/>
</dbReference>
<dbReference type="GO" id="GO:0043531">
    <property type="term" value="F:ADP binding"/>
    <property type="evidence" value="ECO:0007669"/>
    <property type="project" value="InterPro"/>
</dbReference>
<protein>
    <recommendedName>
        <fullName evidence="6">AAA+ ATPase domain-containing protein</fullName>
    </recommendedName>
</protein>
<dbReference type="GO" id="GO:0005524">
    <property type="term" value="F:ATP binding"/>
    <property type="evidence" value="ECO:0007669"/>
    <property type="project" value="UniProtKB-KW"/>
</dbReference>
<dbReference type="Gene3D" id="1.10.8.430">
    <property type="entry name" value="Helical domain of apoptotic protease-activating factors"/>
    <property type="match status" value="1"/>
</dbReference>
<sequence length="2436" mass="280591">MDPTCGLVDKFRDLLLNLTWEHLRYLIYYHRNIDQLNGQLKDLTLERSSLQHQIDEAENNGEKIFEKVLHWLAEVDELSEQVQKFHEESQAKAECNITSCPNPWLRYKLSKRAKEITEEVTKMYAKRSFVRISYPVPLPSMVELNNREGNEEIDSRVPIMNQILEEFRIPGVNMIGLCGIGGIGKTTIAKEVAKNQTIFEKVIMATVSQELNIEKIQGQIAEKLSMQLSENDKDVRAFRLCERLKQEKNMLLILDDLWEELDLGKVGIPCFNVESCKILLTSRDKSLLSNLMECQKIVEVGALSKDEALELFKKIAKLSTDSSSPELISITTDIVQKCGGLPLAIATAAKALRNKDINAWKDALVRLNNPFRRNNTLTREVDTILKWSFDCLSSLEYKKFFLLATMLSHDPSIEHLLMYSVGLDILDGIENMEDARVGVSTIVSKLKSLNLFLDSISSHHVTIHDVFRDVALPIASNEFHAFIRRRLKEWPDANMLQGYEGICLQESDISDLPEELHCPRLQFFFLNSTKRDLNIPSMFFKSSKELKVLVVTNVHFSSLLFLIFLHKLKAMCLHFCLLEDIAEVRSLKNLKVLSLAYSEIQRLPIELAELTSLQMLNLSHCYNLKVLPQKLLSSLKKLEVLYLGNSFHQWKVEGDSEANENASLDELIDLPLSSLEIHISNIFMLPENFFLDLNLKRYNISIGKKFSYWEWHHNYKTLKILKLQLQSGIHLKGGVQKLFEGVEDLYLDGSNALENVLFSHEGRGFPHLRHLQIDGYGIRSNKTFKSLFNSKVQLPKLEILELSHLWNRLTPLIWDDQLSRNSFNNLKVLVVKKCGFVKLVPLHVLKSLNNLEKLDMKDCDMLEIVFDFEDLNDYYKKMDSSLVVVPLKKLKLQNLPKLKNVWSNNYQGNVSFPSLRSIDVDNCESLTSMFPTSIAKGMLCDLEELQICQCGVDVIVAKDQVSESVAVTFEFPRLTSLLLSSLPNLRNFYSQKHTLELSHLNQLSIKCCDELDIFEKEVLDSSEIYEEEKMPDSKYPLLPHDKVIGNLERLRLKGKQVEKIGSGQFLMYHFPKLKQLHLSLETEPPPVTYRQLWQGSSNLGGLKLSGDFEKTLGGDNVAALAALFPKLTLKKISIMRSLSTSLVSSPNLTHLNVKECKGTTLMTSSIARSLVHLMHLSVSHCDKIEEIITKQEGEDDEDREIFFNQMKFLELGDLARLKRFCGYNYTFKFLLLDQLIIKRCPKFKIFSPGLIETPSLKSVQLWEDWSKYHEIWDTDLKKTFYRQRYVSPRKLVLGEDDAIMIRNDQFPGDCCPKVEILQIEGFLEKWVTFPYTLLERFPKLNELHLKSSSFEEIFPSHAPSSTSFHNLTVLKVSKCHQFVYILTTSTTKSLVNLETLEIDDCAKLEEIVRNDIDEDVEGEITFNGLRILKLTDLPRLKTQEDKRDFYIEDRATNTRCTNIPRSLFSHDKGLLPKLEILELSYLRNNLISLIWDDQLSHNSFNNLKTLILGGCGFMKTVPLRLLKSLNNLEKLEVISCYNLEMVFGFEDLNDSHKELESSSMVVPLSLTHLEVKCCHGLTTLMTSSIARSLVHLMHLSISYCDQIEEIITKQEGEDDEDREIIFSQMKFLELGDLKRLKRFCGYNYTFKFLLLDQLIIKECPKFEIFSPGIIETPSLKSVQLWKDWNNHHEFWDTDLNKTLSRQRYVTSRELVLDEDDTIMIRNDQFPVDCCPQVEILQIAGFVEEWVTFPYTLLERFPKLNELHVKNSSFEEIFPSHTPSFTSFYNLTVLKVSECHQLVYLVTTSTTESLVNLETLEIDDCKNLEEIVRNDSDQDVEGGITFNGLRILKLTHLPRLKTQEDQRDFNIEDRATNTRCTNIPISLFNHNKVIGNLERLTWQGKEVEKIGSGQFLMYHFPKLKQLHLSLEKEPSFSDLTFWERSPNLRELKLSGDLEKALGGDNIAALAGCFPKLTLENISILGSLSPSLVSSPNLTHLKVSLLYKWTTLMTSSIARSLIHLTHLSIIQCYQMEEIITKQEGEDDEDREIFFNKMKFLKLDGLPRLRRFCRHNCTFRFPLLEHVIITECPQLTIFCPGAIHAPQLQSVEVNEFDPYKDIWMTDLNNTIQHLLTFREVISTCSSMVLNSKNITMIKNVFPNVSFLYVESFMDEGVTFPYNSLEKFPKLDWLNVEHCSFEEIFPSQDQIIDFMWKIPPFEGLYIAYMDKLKSIWKDDSQLPPIHQNLTCLEVESCCSLVQLAPSCASFQNLGQLYVSRCHQLIHLVTTSTAKSFVSLRWLKINDCKRMEEIVMNDANENVQVGITFNRLYSIKLTDMPSLKMFSSQSHTFEFPKLEEIVISGCPEMKLFCPGVLKTLKLSKVKIEEHDMEWKDEEDVNKIMEGIFSAKANFMNWCCRIASIYRRITPSPMLSSSGVGDDADT</sequence>
<feature type="coiled-coil region" evidence="5">
    <location>
        <begin position="33"/>
        <end position="67"/>
    </location>
</feature>
<organism evidence="7 8">
    <name type="scientific">Acacia crassicarpa</name>
    <name type="common">northern wattle</name>
    <dbReference type="NCBI Taxonomy" id="499986"/>
    <lineage>
        <taxon>Eukaryota</taxon>
        <taxon>Viridiplantae</taxon>
        <taxon>Streptophyta</taxon>
        <taxon>Embryophyta</taxon>
        <taxon>Tracheophyta</taxon>
        <taxon>Spermatophyta</taxon>
        <taxon>Magnoliopsida</taxon>
        <taxon>eudicotyledons</taxon>
        <taxon>Gunneridae</taxon>
        <taxon>Pentapetalae</taxon>
        <taxon>rosids</taxon>
        <taxon>fabids</taxon>
        <taxon>Fabales</taxon>
        <taxon>Fabaceae</taxon>
        <taxon>Caesalpinioideae</taxon>
        <taxon>mimosoid clade</taxon>
        <taxon>Acacieae</taxon>
        <taxon>Acacia</taxon>
    </lineage>
</organism>
<evidence type="ECO:0000256" key="3">
    <source>
        <dbReference type="ARBA" id="ARBA00022821"/>
    </source>
</evidence>
<name>A0AAE1MBP0_9FABA</name>
<dbReference type="InterPro" id="IPR003593">
    <property type="entry name" value="AAA+_ATPase"/>
</dbReference>
<dbReference type="Pfam" id="PF00931">
    <property type="entry name" value="NB-ARC"/>
    <property type="match status" value="1"/>
</dbReference>
<dbReference type="InterPro" id="IPR032675">
    <property type="entry name" value="LRR_dom_sf"/>
</dbReference>
<dbReference type="Gene3D" id="3.40.50.300">
    <property type="entry name" value="P-loop containing nucleotide triphosphate hydrolases"/>
    <property type="match status" value="1"/>
</dbReference>
<evidence type="ECO:0000256" key="1">
    <source>
        <dbReference type="ARBA" id="ARBA00008894"/>
    </source>
</evidence>
<gene>
    <name evidence="7" type="ORF">QN277_005887</name>
</gene>
<evidence type="ECO:0000313" key="7">
    <source>
        <dbReference type="EMBL" id="KAK4259570.1"/>
    </source>
</evidence>
<dbReference type="SUPFAM" id="SSF52058">
    <property type="entry name" value="L domain-like"/>
    <property type="match status" value="1"/>
</dbReference>
<comment type="similarity">
    <text evidence="1">Belongs to the disease resistance NB-LRR family.</text>
</comment>
<keyword evidence="3" id="KW-0611">Plant defense</keyword>
<dbReference type="GO" id="GO:0006952">
    <property type="term" value="P:defense response"/>
    <property type="evidence" value="ECO:0007669"/>
    <property type="project" value="UniProtKB-KW"/>
</dbReference>
<accession>A0AAE1MBP0</accession>
<dbReference type="InterPro" id="IPR042197">
    <property type="entry name" value="Apaf_helical"/>
</dbReference>
<dbReference type="Proteomes" id="UP001293593">
    <property type="component" value="Unassembled WGS sequence"/>
</dbReference>
<dbReference type="InterPro" id="IPR027417">
    <property type="entry name" value="P-loop_NTPase"/>
</dbReference>
<evidence type="ECO:0000256" key="2">
    <source>
        <dbReference type="ARBA" id="ARBA00022741"/>
    </source>
</evidence>
<evidence type="ECO:0000256" key="4">
    <source>
        <dbReference type="ARBA" id="ARBA00022840"/>
    </source>
</evidence>
<dbReference type="SMART" id="SM00382">
    <property type="entry name" value="AAA"/>
    <property type="match status" value="1"/>
</dbReference>
<dbReference type="PRINTS" id="PR00364">
    <property type="entry name" value="DISEASERSIST"/>
</dbReference>
<dbReference type="InterPro" id="IPR002182">
    <property type="entry name" value="NB-ARC"/>
</dbReference>
<dbReference type="Gene3D" id="3.80.10.10">
    <property type="entry name" value="Ribonuclease Inhibitor"/>
    <property type="match status" value="7"/>
</dbReference>